<name>A0A7S1FQ28_9STRA</name>
<accession>A0A7S1FQ28</accession>
<organism evidence="2">
    <name type="scientific">Corethron hystrix</name>
    <dbReference type="NCBI Taxonomy" id="216773"/>
    <lineage>
        <taxon>Eukaryota</taxon>
        <taxon>Sar</taxon>
        <taxon>Stramenopiles</taxon>
        <taxon>Ochrophyta</taxon>
        <taxon>Bacillariophyta</taxon>
        <taxon>Coscinodiscophyceae</taxon>
        <taxon>Corethrophycidae</taxon>
        <taxon>Corethrales</taxon>
        <taxon>Corethraceae</taxon>
        <taxon>Corethron</taxon>
    </lineage>
</organism>
<keyword evidence="1" id="KW-1133">Transmembrane helix</keyword>
<keyword evidence="1" id="KW-0812">Transmembrane</keyword>
<reference evidence="2" key="1">
    <citation type="submission" date="2021-01" db="EMBL/GenBank/DDBJ databases">
        <authorList>
            <person name="Corre E."/>
            <person name="Pelletier E."/>
            <person name="Niang G."/>
            <person name="Scheremetjew M."/>
            <person name="Finn R."/>
            <person name="Kale V."/>
            <person name="Holt S."/>
            <person name="Cochrane G."/>
            <person name="Meng A."/>
            <person name="Brown T."/>
            <person name="Cohen L."/>
        </authorList>
    </citation>
    <scope>NUCLEOTIDE SEQUENCE</scope>
    <source>
        <strain evidence="2">308</strain>
    </source>
</reference>
<keyword evidence="1" id="KW-0472">Membrane</keyword>
<dbReference type="AlphaFoldDB" id="A0A7S1FQ28"/>
<gene>
    <name evidence="2" type="ORF">CHYS00102_LOCUS9879</name>
</gene>
<evidence type="ECO:0008006" key="3">
    <source>
        <dbReference type="Google" id="ProtNLM"/>
    </source>
</evidence>
<proteinExistence type="predicted"/>
<protein>
    <recommendedName>
        <fullName evidence="3">ShKT domain-containing protein</fullName>
    </recommendedName>
</protein>
<sequence>MLNGSVKQLCPESCNMCEKKSESNLFGKIQIKKFNENSLVSEKKLNVPSNTTSAPTLQKAQIDENLQPQQNYGDTILSLDETSEKDPNMKDISGINNTKQIDKKKDEVCVDEVEFSFGAVPDLNCHWVREDKLKRCNLVFQNTAIAGKCPLTCGICSEANARNLSRLSWLKNPYAMIVLGNLLGMLCALFISSTRYCKKRRGLIL</sequence>
<dbReference type="EMBL" id="HBFR01013573">
    <property type="protein sequence ID" value="CAD8882684.1"/>
    <property type="molecule type" value="Transcribed_RNA"/>
</dbReference>
<evidence type="ECO:0000256" key="1">
    <source>
        <dbReference type="SAM" id="Phobius"/>
    </source>
</evidence>
<evidence type="ECO:0000313" key="2">
    <source>
        <dbReference type="EMBL" id="CAD8882684.1"/>
    </source>
</evidence>
<feature type="transmembrane region" description="Helical" evidence="1">
    <location>
        <begin position="173"/>
        <end position="191"/>
    </location>
</feature>